<feature type="compositionally biased region" description="Basic and acidic residues" evidence="1">
    <location>
        <begin position="482"/>
        <end position="500"/>
    </location>
</feature>
<dbReference type="OrthoDB" id="1107346at2759"/>
<name>A0A8X7UCB0_BRACI</name>
<evidence type="ECO:0000313" key="3">
    <source>
        <dbReference type="EMBL" id="KAG2274425.1"/>
    </source>
</evidence>
<feature type="region of interest" description="Disordered" evidence="1">
    <location>
        <begin position="1"/>
        <end position="22"/>
    </location>
</feature>
<gene>
    <name evidence="3" type="ORF">Bca52824_056980</name>
</gene>
<organism evidence="3 4">
    <name type="scientific">Brassica carinata</name>
    <name type="common">Ethiopian mustard</name>
    <name type="synonym">Abyssinian cabbage</name>
    <dbReference type="NCBI Taxonomy" id="52824"/>
    <lineage>
        <taxon>Eukaryota</taxon>
        <taxon>Viridiplantae</taxon>
        <taxon>Streptophyta</taxon>
        <taxon>Embryophyta</taxon>
        <taxon>Tracheophyta</taxon>
        <taxon>Spermatophyta</taxon>
        <taxon>Magnoliopsida</taxon>
        <taxon>eudicotyledons</taxon>
        <taxon>Gunneridae</taxon>
        <taxon>Pentapetalae</taxon>
        <taxon>rosids</taxon>
        <taxon>malvids</taxon>
        <taxon>Brassicales</taxon>
        <taxon>Brassicaceae</taxon>
        <taxon>Brassiceae</taxon>
        <taxon>Brassica</taxon>
    </lineage>
</organism>
<dbReference type="PANTHER" id="PTHR31286">
    <property type="entry name" value="GLYCINE-RICH CELL WALL STRUCTURAL PROTEIN 1.8-LIKE"/>
    <property type="match status" value="1"/>
</dbReference>
<feature type="region of interest" description="Disordered" evidence="1">
    <location>
        <begin position="447"/>
        <end position="500"/>
    </location>
</feature>
<dbReference type="EMBL" id="JAAMPC010000012">
    <property type="protein sequence ID" value="KAG2274425.1"/>
    <property type="molecule type" value="Genomic_DNA"/>
</dbReference>
<dbReference type="Proteomes" id="UP000886595">
    <property type="component" value="Unassembled WGS sequence"/>
</dbReference>
<dbReference type="AlphaFoldDB" id="A0A8X7UCB0"/>
<feature type="domain" description="DUF4283" evidence="2">
    <location>
        <begin position="76"/>
        <end position="147"/>
    </location>
</feature>
<proteinExistence type="predicted"/>
<sequence length="500" mass="55405">MLQWRTSGKDRPPGDPPDAPGSWVRKVVGCNKGGMQVPEEAVDEEFVESRLKLEFPNGEDGEPEITIGEEVLAAMNSLWKRCMIVRFLGRNVPILSLTRKLKELWKPKGSMYVMDLPKHFFTVRFQKEEEYMAALSGGPWKAFGSYLMDEIDTTPVWVCLSHIPVNFYHKTILMGITKGLGRPIKVDLTTLKFERARFARICVEVNLNKPLKGSVLINGERYFVSYEGISAICLNCDMYGHLVHACPQNGTERAIVSVPTPVITTHVNTESIGMETRFTQVRHARKKTDPQRQSGDTMRSNDGRDMAENKMKEVCNGGVVEKINVSNRFGSLTGSREIEELRDDVGREEENKENENTVNINLGGSSIILGKVMAFAATGGKGNQSTTRLGLKEKKANNLRSPILQRPKPKPFGPMHGLIYGPARGEVNLSLSGKRLRVEKESIGRRGGVFAGDEGVDGSEKNPEHGSDQRHIPAQLDLTENLVKDGSELGEGESSKGVEA</sequence>
<dbReference type="InterPro" id="IPR040256">
    <property type="entry name" value="At4g02000-like"/>
</dbReference>
<comment type="caution">
    <text evidence="3">The sequence shown here is derived from an EMBL/GenBank/DDBJ whole genome shotgun (WGS) entry which is preliminary data.</text>
</comment>
<reference evidence="3 4" key="1">
    <citation type="submission" date="2020-02" db="EMBL/GenBank/DDBJ databases">
        <authorList>
            <person name="Ma Q."/>
            <person name="Huang Y."/>
            <person name="Song X."/>
            <person name="Pei D."/>
        </authorList>
    </citation>
    <scope>NUCLEOTIDE SEQUENCE [LARGE SCALE GENOMIC DNA]</scope>
    <source>
        <strain evidence="3">Sxm20200214</strain>
        <tissue evidence="3">Leaf</tissue>
    </source>
</reference>
<feature type="compositionally biased region" description="Basic and acidic residues" evidence="1">
    <location>
        <begin position="458"/>
        <end position="471"/>
    </location>
</feature>
<dbReference type="Pfam" id="PF14111">
    <property type="entry name" value="DUF4283"/>
    <property type="match status" value="1"/>
</dbReference>
<evidence type="ECO:0000256" key="1">
    <source>
        <dbReference type="SAM" id="MobiDB-lite"/>
    </source>
</evidence>
<evidence type="ECO:0000259" key="2">
    <source>
        <dbReference type="Pfam" id="PF14111"/>
    </source>
</evidence>
<dbReference type="InterPro" id="IPR025558">
    <property type="entry name" value="DUF4283"/>
</dbReference>
<dbReference type="PANTHER" id="PTHR31286:SF99">
    <property type="entry name" value="DUF4283 DOMAIN-CONTAINING PROTEIN"/>
    <property type="match status" value="1"/>
</dbReference>
<keyword evidence="4" id="KW-1185">Reference proteome</keyword>
<accession>A0A8X7UCB0</accession>
<feature type="region of interest" description="Disordered" evidence="1">
    <location>
        <begin position="283"/>
        <end position="304"/>
    </location>
</feature>
<protein>
    <recommendedName>
        <fullName evidence="2">DUF4283 domain-containing protein</fullName>
    </recommendedName>
</protein>
<evidence type="ECO:0000313" key="4">
    <source>
        <dbReference type="Proteomes" id="UP000886595"/>
    </source>
</evidence>